<accession>A0ABZ0SIJ0</accession>
<dbReference type="SUPFAM" id="SSF56112">
    <property type="entry name" value="Protein kinase-like (PK-like)"/>
    <property type="match status" value="1"/>
</dbReference>
<dbReference type="PANTHER" id="PTHR21310">
    <property type="entry name" value="AMINOGLYCOSIDE PHOSPHOTRANSFERASE-RELATED-RELATED"/>
    <property type="match status" value="1"/>
</dbReference>
<evidence type="ECO:0000259" key="1">
    <source>
        <dbReference type="Pfam" id="PF01636"/>
    </source>
</evidence>
<dbReference type="PANTHER" id="PTHR21310:SF42">
    <property type="entry name" value="BIFUNCTIONAL AAC_APH"/>
    <property type="match status" value="1"/>
</dbReference>
<organism evidence="2 3">
    <name type="scientific">Microbacterium rhizosphaerae</name>
    <dbReference type="NCBI Taxonomy" id="1678237"/>
    <lineage>
        <taxon>Bacteria</taxon>
        <taxon>Bacillati</taxon>
        <taxon>Actinomycetota</taxon>
        <taxon>Actinomycetes</taxon>
        <taxon>Micrococcales</taxon>
        <taxon>Microbacteriaceae</taxon>
        <taxon>Microbacterium</taxon>
    </lineage>
</organism>
<dbReference type="Gene3D" id="3.30.200.20">
    <property type="entry name" value="Phosphorylase Kinase, domain 1"/>
    <property type="match status" value="1"/>
</dbReference>
<proteinExistence type="predicted"/>
<dbReference type="RefSeq" id="WP_320940980.1">
    <property type="nucleotide sequence ID" value="NZ_BAABEU010000010.1"/>
</dbReference>
<reference evidence="2 3" key="1">
    <citation type="submission" date="2023-11" db="EMBL/GenBank/DDBJ databases">
        <title>Genome sequence of Microbacterium rhizosphaerae KACC 19337.</title>
        <authorList>
            <person name="Choi H."/>
            <person name="Kim S."/>
            <person name="Kim Y."/>
            <person name="Kwon S.-W."/>
            <person name="Heo J."/>
        </authorList>
    </citation>
    <scope>NUCLEOTIDE SEQUENCE [LARGE SCALE GENOMIC DNA]</scope>
    <source>
        <strain evidence="2 3">KACC 19337</strain>
    </source>
</reference>
<evidence type="ECO:0000313" key="2">
    <source>
        <dbReference type="EMBL" id="WPR88260.1"/>
    </source>
</evidence>
<sequence>MAERPPAEVRIDESVVRGLVATLGDAVPDARGLALAHVAEGWDCSVWRLGDDLALRVPRRRAVADLLVGESRALAEVAPYVEATGVHVAAAVVVGQPSEDFPWPWTLVRFHPGTSGLNVPRERRAPWAAPLAAALAALHRPAADEHPRNPFRGVPLADRAAAVGERLDRVADALTPEEHRALVEAWRDGLGAAPWAGRPLWIHGDLHPGNVIARGAELVAIIDFVDITGGDPAYDLAAGWLVFDEAGRRDFVDASPHVDSHTWARARGWAAAMAAMLLLAGDDDPSYARLARETVTGLAQSSA</sequence>
<evidence type="ECO:0000313" key="3">
    <source>
        <dbReference type="Proteomes" id="UP001323798"/>
    </source>
</evidence>
<dbReference type="EMBL" id="CP139368">
    <property type="protein sequence ID" value="WPR88260.1"/>
    <property type="molecule type" value="Genomic_DNA"/>
</dbReference>
<name>A0ABZ0SIJ0_9MICO</name>
<dbReference type="InterPro" id="IPR011009">
    <property type="entry name" value="Kinase-like_dom_sf"/>
</dbReference>
<dbReference type="InterPro" id="IPR002575">
    <property type="entry name" value="Aminoglycoside_PTrfase"/>
</dbReference>
<protein>
    <submittedName>
        <fullName evidence="2">Phosphotransferase</fullName>
    </submittedName>
</protein>
<gene>
    <name evidence="2" type="ORF">SM116_10750</name>
</gene>
<dbReference type="Proteomes" id="UP001323798">
    <property type="component" value="Chromosome"/>
</dbReference>
<dbReference type="InterPro" id="IPR051678">
    <property type="entry name" value="AGP_Transferase"/>
</dbReference>
<dbReference type="Gene3D" id="3.90.1200.10">
    <property type="match status" value="1"/>
</dbReference>
<keyword evidence="3" id="KW-1185">Reference proteome</keyword>
<dbReference type="Pfam" id="PF01636">
    <property type="entry name" value="APH"/>
    <property type="match status" value="1"/>
</dbReference>
<feature type="domain" description="Aminoglycoside phosphotransferase" evidence="1">
    <location>
        <begin position="38"/>
        <end position="269"/>
    </location>
</feature>